<dbReference type="InterPro" id="IPR016177">
    <property type="entry name" value="DNA-bd_dom_sf"/>
</dbReference>
<dbReference type="InterPro" id="IPR013083">
    <property type="entry name" value="Znf_RING/FYVE/PHD"/>
</dbReference>
<feature type="compositionally biased region" description="Basic and acidic residues" evidence="10">
    <location>
        <begin position="616"/>
        <end position="627"/>
    </location>
</feature>
<feature type="domain" description="MBD" evidence="13">
    <location>
        <begin position="101"/>
        <end position="171"/>
    </location>
</feature>
<dbReference type="InterPro" id="IPR001739">
    <property type="entry name" value="Methyl_CpG_DNA-bd"/>
</dbReference>
<dbReference type="InterPro" id="IPR019787">
    <property type="entry name" value="Znf_PHD-finger"/>
</dbReference>
<evidence type="ECO:0000256" key="5">
    <source>
        <dbReference type="ARBA" id="ARBA00023015"/>
    </source>
</evidence>
<gene>
    <name evidence="14" type="ORF">GOP47_0022745</name>
</gene>
<keyword evidence="2" id="KW-0479">Metal-binding</keyword>
<dbReference type="InterPro" id="IPR001965">
    <property type="entry name" value="Znf_PHD"/>
</dbReference>
<feature type="region of interest" description="Disordered" evidence="10">
    <location>
        <begin position="616"/>
        <end position="667"/>
    </location>
</feature>
<feature type="domain" description="PHD-type" evidence="11">
    <location>
        <begin position="719"/>
        <end position="769"/>
    </location>
</feature>
<proteinExistence type="predicted"/>
<dbReference type="PANTHER" id="PTHR47162">
    <property type="entry name" value="OS02G0192300 PROTEIN"/>
    <property type="match status" value="1"/>
</dbReference>
<evidence type="ECO:0000256" key="9">
    <source>
        <dbReference type="PROSITE-ProRule" id="PRU00175"/>
    </source>
</evidence>
<evidence type="ECO:0000259" key="13">
    <source>
        <dbReference type="PROSITE" id="PS50982"/>
    </source>
</evidence>
<evidence type="ECO:0000256" key="1">
    <source>
        <dbReference type="ARBA" id="ARBA00004123"/>
    </source>
</evidence>
<dbReference type="SMART" id="SM00249">
    <property type="entry name" value="PHD"/>
    <property type="match status" value="4"/>
</dbReference>
<evidence type="ECO:0000256" key="2">
    <source>
        <dbReference type="ARBA" id="ARBA00022723"/>
    </source>
</evidence>
<keyword evidence="5" id="KW-0805">Transcription regulation</keyword>
<dbReference type="SMART" id="SM00184">
    <property type="entry name" value="RING"/>
    <property type="match status" value="3"/>
</dbReference>
<dbReference type="Pfam" id="PF01429">
    <property type="entry name" value="MBD"/>
    <property type="match status" value="1"/>
</dbReference>
<keyword evidence="3 9" id="KW-0863">Zinc-finger</keyword>
<dbReference type="OrthoDB" id="1903104at2759"/>
<evidence type="ECO:0000256" key="3">
    <source>
        <dbReference type="ARBA" id="ARBA00022771"/>
    </source>
</evidence>
<keyword evidence="4" id="KW-0862">Zinc</keyword>
<dbReference type="GO" id="GO:0005634">
    <property type="term" value="C:nucleus"/>
    <property type="evidence" value="ECO:0007669"/>
    <property type="project" value="UniProtKB-SubCell"/>
</dbReference>
<keyword evidence="7" id="KW-0804">Transcription</keyword>
<evidence type="ECO:0000259" key="12">
    <source>
        <dbReference type="PROSITE" id="PS50089"/>
    </source>
</evidence>
<dbReference type="Pfam" id="PF00628">
    <property type="entry name" value="PHD"/>
    <property type="match status" value="4"/>
</dbReference>
<dbReference type="CDD" id="cd15543">
    <property type="entry name" value="PHD_RSF1"/>
    <property type="match status" value="1"/>
</dbReference>
<feature type="compositionally biased region" description="Basic and acidic residues" evidence="10">
    <location>
        <begin position="57"/>
        <end position="76"/>
    </location>
</feature>
<evidence type="ECO:0000256" key="6">
    <source>
        <dbReference type="ARBA" id="ARBA00023125"/>
    </source>
</evidence>
<dbReference type="AlphaFoldDB" id="A0A9D4U8B0"/>
<dbReference type="InterPro" id="IPR001841">
    <property type="entry name" value="Znf_RING"/>
</dbReference>
<reference evidence="14" key="1">
    <citation type="submission" date="2021-01" db="EMBL/GenBank/DDBJ databases">
        <title>Adiantum capillus-veneris genome.</title>
        <authorList>
            <person name="Fang Y."/>
            <person name="Liao Q."/>
        </authorList>
    </citation>
    <scope>NUCLEOTIDE SEQUENCE</scope>
    <source>
        <strain evidence="14">H3</strain>
        <tissue evidence="14">Leaf</tissue>
    </source>
</reference>
<evidence type="ECO:0000256" key="10">
    <source>
        <dbReference type="SAM" id="MobiDB-lite"/>
    </source>
</evidence>
<comment type="caution">
    <text evidence="14">The sequence shown here is derived from an EMBL/GenBank/DDBJ whole genome shotgun (WGS) entry which is preliminary data.</text>
</comment>
<dbReference type="Proteomes" id="UP000886520">
    <property type="component" value="Chromosome 22"/>
</dbReference>
<evidence type="ECO:0000256" key="7">
    <source>
        <dbReference type="ARBA" id="ARBA00023163"/>
    </source>
</evidence>
<evidence type="ECO:0000259" key="11">
    <source>
        <dbReference type="PROSITE" id="PS50016"/>
    </source>
</evidence>
<feature type="domain" description="PHD-type" evidence="11">
    <location>
        <begin position="460"/>
        <end position="509"/>
    </location>
</feature>
<sequence>MAKTDEGKKKRPRPTGSEGSAKSNKEDGKTPQDVVASAVQDKSSLLWSKESPLTKKVRMDEQNVSKTPEHAEDKQMKVSPILDSTGSKKKPKSSPGVDDLRLYVESLGGMLEDGWQVDSYRRHGKLTKTYISPTSERFRSRVEVAKHLGLARNSLKKGEPYLSNEITPSQMDNDKEEQLDTATDGYVTSSPRIKKGSKSKLHEHSSAEVSVQKKEHGSNIPDFHEESVINTTNGPTLTCSAFKGIADVQKTPVTSIVTERCQDALRSIISTENFATLSNILNRGSPSGSIESPLQLKALPGSIDLQLIHLRLSNGVYGLTPELFSADIKQVWRNISAVGNELVALAQSLLEFSDKLYKQQIISLFQGAALKDVSEGKGQLHIDAQHGKPCNEENLISLKDSHVLKGNPPGKPTVLQTNKGPSVQEKELPTQTYKSKRLSKKEVKSKKPLVFKMKVADKVSGVCKSCGLEQGMDYIMCRLCQAAFHMDCTGIPSNKLQEGEWCCPSCTKNENKSKKLAASDETTKQLHKSAGKSGVCEACKTEDDNVLRCDGCEAAYHMNCIIPAIGSVPDESWYCPKCAENQRSSGKDVHDDSSKPDGHNCSVCIRIPKVSAVANDTEHDAEHEVSEHPSPISEGRPPDESVENAAPKEVKEPGSSVATVDDEPPEPRFLLGNENACKVCGSESTKSMISCSFCTNRFHMSCLQPPLKRMPRNTWYCPSCLCRVCKIDADDDKILLCDTCDEGYHTYCLNPPLTDKPKGAWFCPSCAKPEEVPDSTSPKQNEVSKRKRKSTEPRRST</sequence>
<dbReference type="InterPro" id="IPR011011">
    <property type="entry name" value="Znf_FYVE_PHD"/>
</dbReference>
<evidence type="ECO:0000256" key="4">
    <source>
        <dbReference type="ARBA" id="ARBA00022833"/>
    </source>
</evidence>
<feature type="domain" description="PHD-type" evidence="11">
    <location>
        <begin position="533"/>
        <end position="581"/>
    </location>
</feature>
<evidence type="ECO:0000313" key="14">
    <source>
        <dbReference type="EMBL" id="KAI5062206.1"/>
    </source>
</evidence>
<dbReference type="Gene3D" id="3.30.890.10">
    <property type="entry name" value="Methyl-cpg-binding Protein 2, Chain A"/>
    <property type="match status" value="1"/>
</dbReference>
<dbReference type="GO" id="GO:0008270">
    <property type="term" value="F:zinc ion binding"/>
    <property type="evidence" value="ECO:0007669"/>
    <property type="project" value="UniProtKB-KW"/>
</dbReference>
<protein>
    <submittedName>
        <fullName evidence="14">Uncharacterized protein</fullName>
    </submittedName>
</protein>
<accession>A0A9D4U8B0</accession>
<comment type="subcellular location">
    <subcellularLocation>
        <location evidence="1">Nucleus</location>
    </subcellularLocation>
</comment>
<keyword evidence="6" id="KW-0238">DNA-binding</keyword>
<name>A0A9D4U8B0_ADICA</name>
<dbReference type="EMBL" id="JABFUD020000022">
    <property type="protein sequence ID" value="KAI5062206.1"/>
    <property type="molecule type" value="Genomic_DNA"/>
</dbReference>
<keyword evidence="8" id="KW-0539">Nucleus</keyword>
<dbReference type="Gene3D" id="3.30.40.10">
    <property type="entry name" value="Zinc/RING finger domain, C3HC4 (zinc finger)"/>
    <property type="match status" value="3"/>
</dbReference>
<organism evidence="14 15">
    <name type="scientific">Adiantum capillus-veneris</name>
    <name type="common">Maidenhair fern</name>
    <dbReference type="NCBI Taxonomy" id="13818"/>
    <lineage>
        <taxon>Eukaryota</taxon>
        <taxon>Viridiplantae</taxon>
        <taxon>Streptophyta</taxon>
        <taxon>Embryophyta</taxon>
        <taxon>Tracheophyta</taxon>
        <taxon>Polypodiopsida</taxon>
        <taxon>Polypodiidae</taxon>
        <taxon>Polypodiales</taxon>
        <taxon>Pteridineae</taxon>
        <taxon>Pteridaceae</taxon>
        <taxon>Vittarioideae</taxon>
        <taxon>Adiantum</taxon>
    </lineage>
</organism>
<dbReference type="PANTHER" id="PTHR47162:SF10">
    <property type="entry name" value="METHYL-CPG-BINDING DOMAIN-CONTAINING PROTEIN 9 ISOFORM X1"/>
    <property type="match status" value="1"/>
</dbReference>
<keyword evidence="15" id="KW-1185">Reference proteome</keyword>
<dbReference type="PROSITE" id="PS50016">
    <property type="entry name" value="ZF_PHD_2"/>
    <property type="match status" value="4"/>
</dbReference>
<dbReference type="Gene3D" id="2.30.30.1150">
    <property type="match status" value="1"/>
</dbReference>
<dbReference type="GO" id="GO:0003677">
    <property type="term" value="F:DNA binding"/>
    <property type="evidence" value="ECO:0007669"/>
    <property type="project" value="UniProtKB-KW"/>
</dbReference>
<feature type="domain" description="PHD-type" evidence="11">
    <location>
        <begin position="674"/>
        <end position="723"/>
    </location>
</feature>
<dbReference type="PROSITE" id="PS50982">
    <property type="entry name" value="MBD"/>
    <property type="match status" value="1"/>
</dbReference>
<dbReference type="SUPFAM" id="SSF54171">
    <property type="entry name" value="DNA-binding domain"/>
    <property type="match status" value="1"/>
</dbReference>
<evidence type="ECO:0000313" key="15">
    <source>
        <dbReference type="Proteomes" id="UP000886520"/>
    </source>
</evidence>
<feature type="domain" description="RING-type" evidence="12">
    <location>
        <begin position="677"/>
        <end position="720"/>
    </location>
</feature>
<dbReference type="PROSITE" id="PS50089">
    <property type="entry name" value="ZF_RING_2"/>
    <property type="match status" value="1"/>
</dbReference>
<feature type="compositionally biased region" description="Basic and acidic residues" evidence="10">
    <location>
        <begin position="200"/>
        <end position="218"/>
    </location>
</feature>
<evidence type="ECO:0000256" key="8">
    <source>
        <dbReference type="ARBA" id="ARBA00023242"/>
    </source>
</evidence>
<dbReference type="SUPFAM" id="SSF57903">
    <property type="entry name" value="FYVE/PHD zinc finger"/>
    <property type="match status" value="4"/>
</dbReference>
<feature type="region of interest" description="Disordered" evidence="10">
    <location>
        <begin position="1"/>
        <end position="98"/>
    </location>
</feature>
<feature type="region of interest" description="Disordered" evidence="10">
    <location>
        <begin position="160"/>
        <end position="218"/>
    </location>
</feature>
<feature type="region of interest" description="Disordered" evidence="10">
    <location>
        <begin position="767"/>
        <end position="797"/>
    </location>
</feature>